<dbReference type="SUPFAM" id="SSF48371">
    <property type="entry name" value="ARM repeat"/>
    <property type="match status" value="1"/>
</dbReference>
<dbReference type="AlphaFoldDB" id="D3BLT4"/>
<evidence type="ECO:0000313" key="6">
    <source>
        <dbReference type="EMBL" id="EFA77535.1"/>
    </source>
</evidence>
<dbReference type="GO" id="GO:0005737">
    <property type="term" value="C:cytoplasm"/>
    <property type="evidence" value="ECO:0007669"/>
    <property type="project" value="InterPro"/>
</dbReference>
<name>D3BLT4_HETP5</name>
<protein>
    <recommendedName>
        <fullName evidence="5">Importin subunit alpha</fullName>
    </recommendedName>
</protein>
<keyword evidence="2 5" id="KW-0813">Transport</keyword>
<dbReference type="InterPro" id="IPR011989">
    <property type="entry name" value="ARM-like"/>
</dbReference>
<keyword evidence="3" id="KW-0677">Repeat</keyword>
<dbReference type="GO" id="GO:0006606">
    <property type="term" value="P:protein import into nucleus"/>
    <property type="evidence" value="ECO:0007669"/>
    <property type="project" value="InterPro"/>
</dbReference>
<dbReference type="GeneID" id="31367605"/>
<dbReference type="RefSeq" id="XP_020429663.1">
    <property type="nucleotide sequence ID" value="XM_020582882.1"/>
</dbReference>
<reference evidence="6 7" key="1">
    <citation type="journal article" date="2011" name="Genome Res.">
        <title>Phylogeny-wide analysis of social amoeba genomes highlights ancient origins for complex intercellular communication.</title>
        <authorList>
            <person name="Heidel A.J."/>
            <person name="Lawal H.M."/>
            <person name="Felder M."/>
            <person name="Schilde C."/>
            <person name="Helps N.R."/>
            <person name="Tunggal B."/>
            <person name="Rivero F."/>
            <person name="John U."/>
            <person name="Schleicher M."/>
            <person name="Eichinger L."/>
            <person name="Platzer M."/>
            <person name="Noegel A.A."/>
            <person name="Schaap P."/>
            <person name="Gloeckner G."/>
        </authorList>
    </citation>
    <scope>NUCLEOTIDE SEQUENCE [LARGE SCALE GENOMIC DNA]</scope>
    <source>
        <strain evidence="7">ATCC 26659 / Pp 5 / PN500</strain>
    </source>
</reference>
<dbReference type="PIRSF" id="PIRSF005673">
    <property type="entry name" value="Importin_alpha"/>
    <property type="match status" value="1"/>
</dbReference>
<comment type="similarity">
    <text evidence="1 5">Belongs to the importin alpha family.</text>
</comment>
<dbReference type="Gene3D" id="1.25.10.10">
    <property type="entry name" value="Leucine-rich Repeat Variant"/>
    <property type="match status" value="1"/>
</dbReference>
<dbReference type="GO" id="GO:0061608">
    <property type="term" value="F:nuclear import signal receptor activity"/>
    <property type="evidence" value="ECO:0007669"/>
    <property type="project" value="InterPro"/>
</dbReference>
<dbReference type="EMBL" id="ADBJ01000042">
    <property type="protein sequence ID" value="EFA77535.1"/>
    <property type="molecule type" value="Genomic_DNA"/>
</dbReference>
<accession>D3BLT4</accession>
<dbReference type="Pfam" id="PF00514">
    <property type="entry name" value="Arm"/>
    <property type="match status" value="4"/>
</dbReference>
<gene>
    <name evidence="6" type="ORF">PPL_12138</name>
</gene>
<proteinExistence type="inferred from homology"/>
<dbReference type="InterPro" id="IPR000225">
    <property type="entry name" value="Armadillo"/>
</dbReference>
<comment type="caution">
    <text evidence="6">The sequence shown here is derived from an EMBL/GenBank/DDBJ whole genome shotgun (WGS) entry which is preliminary data.</text>
</comment>
<dbReference type="SMART" id="SM00185">
    <property type="entry name" value="ARM"/>
    <property type="match status" value="7"/>
</dbReference>
<dbReference type="InterPro" id="IPR016024">
    <property type="entry name" value="ARM-type_fold"/>
</dbReference>
<evidence type="ECO:0000313" key="7">
    <source>
        <dbReference type="Proteomes" id="UP000001396"/>
    </source>
</evidence>
<sequence>MDIDIGALSLNESTTSTSVTATLTKLKEQIYMDDPVIVGEACSTLRKMVSLEHAPPLDEVVSFGFVPRLLDLLLSTVPSIQCESCWVITNILSGASKYVTFIIQSGGLVRLCSLVSSNDESLREQVIWAIGNIAGDNAQHRDLVLAANVLPMLLTYLRATNAKLSLKRLLIWTVSNLCRGKPKPSLALVGEALPVIANIIATEVDREMMVDALWAMSYLSDATNEDIYEIIKTGVVPRIVQLLNIDEISVLVPSLRTFGNLVTGDDKSTLYVLSMNPFPALKKLLQSPKNAIIKETVWSMSNIVACSTKIIQMAIDAQMLPPLIQMLSVNSRVDLQKEILWCVSNLVDGGNQEQINYVMIDLNAFTILCNLLPTKQDQALSLILSSIASVFKHCPSKGELYANKLVQLDGIASFERIFSSPKGFPQDDTKAFNEIRNAIIKYTPSASLQI</sequence>
<evidence type="ECO:0000256" key="2">
    <source>
        <dbReference type="ARBA" id="ARBA00022448"/>
    </source>
</evidence>
<keyword evidence="7" id="KW-1185">Reference proteome</keyword>
<evidence type="ECO:0000256" key="3">
    <source>
        <dbReference type="ARBA" id="ARBA00022737"/>
    </source>
</evidence>
<keyword evidence="4 5" id="KW-0653">Protein transport</keyword>
<evidence type="ECO:0000256" key="4">
    <source>
        <dbReference type="ARBA" id="ARBA00022927"/>
    </source>
</evidence>
<evidence type="ECO:0000256" key="1">
    <source>
        <dbReference type="ARBA" id="ARBA00010394"/>
    </source>
</evidence>
<dbReference type="Proteomes" id="UP000001396">
    <property type="component" value="Unassembled WGS sequence"/>
</dbReference>
<dbReference type="PANTHER" id="PTHR23316">
    <property type="entry name" value="IMPORTIN ALPHA"/>
    <property type="match status" value="1"/>
</dbReference>
<organism evidence="6 7">
    <name type="scientific">Heterostelium pallidum (strain ATCC 26659 / Pp 5 / PN500)</name>
    <name type="common">Cellular slime mold</name>
    <name type="synonym">Polysphondylium pallidum</name>
    <dbReference type="NCBI Taxonomy" id="670386"/>
    <lineage>
        <taxon>Eukaryota</taxon>
        <taxon>Amoebozoa</taxon>
        <taxon>Evosea</taxon>
        <taxon>Eumycetozoa</taxon>
        <taxon>Dictyostelia</taxon>
        <taxon>Acytosteliales</taxon>
        <taxon>Acytosteliaceae</taxon>
        <taxon>Heterostelium</taxon>
    </lineage>
</organism>
<dbReference type="InterPro" id="IPR024931">
    <property type="entry name" value="Importin_alpha"/>
</dbReference>
<dbReference type="InParanoid" id="D3BLT4"/>
<dbReference type="STRING" id="670386.D3BLT4"/>
<evidence type="ECO:0000256" key="5">
    <source>
        <dbReference type="PIRNR" id="PIRNR005673"/>
    </source>
</evidence>